<dbReference type="EMBL" id="CAAE01003087">
    <property type="protein sequence ID" value="CAF87724.1"/>
    <property type="molecule type" value="Genomic_DNA"/>
</dbReference>
<reference evidence="2" key="2">
    <citation type="submission" date="2004-02" db="EMBL/GenBank/DDBJ databases">
        <authorList>
            <consortium name="Genoscope"/>
            <consortium name="Whitehead Institute Centre for Genome Research"/>
        </authorList>
    </citation>
    <scope>NUCLEOTIDE SEQUENCE</scope>
</reference>
<accession>Q4THA8</accession>
<feature type="region of interest" description="Disordered" evidence="1">
    <location>
        <begin position="423"/>
        <end position="449"/>
    </location>
</feature>
<reference evidence="2" key="1">
    <citation type="journal article" date="2004" name="Nature">
        <title>Genome duplication in the teleost fish Tetraodon nigroviridis reveals the early vertebrate proto-karyotype.</title>
        <authorList>
            <person name="Jaillon O."/>
            <person name="Aury J.-M."/>
            <person name="Brunet F."/>
            <person name="Petit J.-L."/>
            <person name="Stange-Thomann N."/>
            <person name="Mauceli E."/>
            <person name="Bouneau L."/>
            <person name="Fischer C."/>
            <person name="Ozouf-Costaz C."/>
            <person name="Bernot A."/>
            <person name="Nicaud S."/>
            <person name="Jaffe D."/>
            <person name="Fisher S."/>
            <person name="Lutfalla G."/>
            <person name="Dossat C."/>
            <person name="Segurens B."/>
            <person name="Dasilva C."/>
            <person name="Salanoubat M."/>
            <person name="Levy M."/>
            <person name="Boudet N."/>
            <person name="Castellano S."/>
            <person name="Anthouard V."/>
            <person name="Jubin C."/>
            <person name="Castelli V."/>
            <person name="Katinka M."/>
            <person name="Vacherie B."/>
            <person name="Biemont C."/>
            <person name="Skalli Z."/>
            <person name="Cattolico L."/>
            <person name="Poulain J."/>
            <person name="De Berardinis V."/>
            <person name="Cruaud C."/>
            <person name="Duprat S."/>
            <person name="Brottier P."/>
            <person name="Coutanceau J.-P."/>
            <person name="Gouzy J."/>
            <person name="Parra G."/>
            <person name="Lardier G."/>
            <person name="Chapple C."/>
            <person name="McKernan K.J."/>
            <person name="McEwan P."/>
            <person name="Bosak S."/>
            <person name="Kellis M."/>
            <person name="Volff J.-N."/>
            <person name="Guigo R."/>
            <person name="Zody M.C."/>
            <person name="Mesirov J."/>
            <person name="Lindblad-Toh K."/>
            <person name="Birren B."/>
            <person name="Nusbaum C."/>
            <person name="Kahn D."/>
            <person name="Robinson-Rechavi M."/>
            <person name="Laudet V."/>
            <person name="Schachter V."/>
            <person name="Quetier F."/>
            <person name="Saurin W."/>
            <person name="Scarpelli C."/>
            <person name="Wincker P."/>
            <person name="Lander E.S."/>
            <person name="Weissenbach J."/>
            <person name="Roest Crollius H."/>
        </authorList>
    </citation>
    <scope>NUCLEOTIDE SEQUENCE [LARGE SCALE GENOMIC DNA]</scope>
</reference>
<evidence type="ECO:0000313" key="2">
    <source>
        <dbReference type="EMBL" id="CAF87724.1"/>
    </source>
</evidence>
<feature type="compositionally biased region" description="Low complexity" evidence="1">
    <location>
        <begin position="210"/>
        <end position="230"/>
    </location>
</feature>
<dbReference type="AlphaFoldDB" id="Q4THA8"/>
<feature type="compositionally biased region" description="Low complexity" evidence="1">
    <location>
        <begin position="126"/>
        <end position="144"/>
    </location>
</feature>
<sequence length="449" mass="49256">PGFPAQVFPNGYPGYPIRGDSSQPSLGDERGHALMGLEDQQTHTYVNTVDMEGDLSMRHCVHSLPEVRPSTFPETPHGAMPVGGPGNPQSNLRCCPMEEHNDPQVFLTPASQEVKFMLGPTPAQPPAGKGAGAARAQSPQPSASRGRHRLRDRPRGAFAAPVQFPLLSPFPSPLAAASGPGALRQLPERGTHLREHQRPADTREATAEPQQRVAVGGFQQQQQHGGTATRIPSCTCTPTALPRCPLQGYACERGGGHRRAARLNYENLPSLPPVWEYSALQREDEPDEEDDEQDEEEYEEEEEDFDDYEFSEEQVQPPRLPHACPPHPRPCPADRGGRIFNFDLRRRSRSGVGGCEHAHMPPLRQLNYIQVDLDGDSACQPLGSGGAQTQPQHQRLLPKKCGPPASRRSKCYAVIDLKKTAAMSNLQKALPRDDGTSRKTRHNSTDLPL</sequence>
<feature type="region of interest" description="Disordered" evidence="1">
    <location>
        <begin position="281"/>
        <end position="326"/>
    </location>
</feature>
<feature type="region of interest" description="Disordered" evidence="1">
    <location>
        <begin position="120"/>
        <end position="150"/>
    </location>
</feature>
<feature type="region of interest" description="Disordered" evidence="1">
    <location>
        <begin position="192"/>
        <end position="236"/>
    </location>
</feature>
<feature type="compositionally biased region" description="Basic and acidic residues" evidence="1">
    <location>
        <begin position="192"/>
        <end position="206"/>
    </location>
</feature>
<dbReference type="OrthoDB" id="8817077at2759"/>
<proteinExistence type="predicted"/>
<organism evidence="2">
    <name type="scientific">Tetraodon nigroviridis</name>
    <name type="common">Spotted green pufferfish</name>
    <name type="synonym">Chelonodon nigroviridis</name>
    <dbReference type="NCBI Taxonomy" id="99883"/>
    <lineage>
        <taxon>Eukaryota</taxon>
        <taxon>Metazoa</taxon>
        <taxon>Chordata</taxon>
        <taxon>Craniata</taxon>
        <taxon>Vertebrata</taxon>
        <taxon>Euteleostomi</taxon>
        <taxon>Actinopterygii</taxon>
        <taxon>Neopterygii</taxon>
        <taxon>Teleostei</taxon>
        <taxon>Neoteleostei</taxon>
        <taxon>Acanthomorphata</taxon>
        <taxon>Eupercaria</taxon>
        <taxon>Tetraodontiformes</taxon>
        <taxon>Tetradontoidea</taxon>
        <taxon>Tetraodontidae</taxon>
        <taxon>Tetraodon</taxon>
    </lineage>
</organism>
<evidence type="ECO:0000256" key="1">
    <source>
        <dbReference type="SAM" id="MobiDB-lite"/>
    </source>
</evidence>
<protein>
    <submittedName>
        <fullName evidence="2">(spotted green pufferfish) hypothetical protein</fullName>
    </submittedName>
</protein>
<name>Q4THA8_TETNG</name>
<gene>
    <name evidence="2" type="ORF">GSTENG00000659001</name>
</gene>
<feature type="compositionally biased region" description="Acidic residues" evidence="1">
    <location>
        <begin position="284"/>
        <end position="312"/>
    </location>
</feature>
<feature type="region of interest" description="Disordered" evidence="1">
    <location>
        <begin position="384"/>
        <end position="406"/>
    </location>
</feature>
<comment type="caution">
    <text evidence="2">The sequence shown here is derived from an EMBL/GenBank/DDBJ whole genome shotgun (WGS) entry which is preliminary data.</text>
</comment>
<feature type="region of interest" description="Disordered" evidence="1">
    <location>
        <begin position="1"/>
        <end position="28"/>
    </location>
</feature>
<feature type="non-terminal residue" evidence="2">
    <location>
        <position position="1"/>
    </location>
</feature>
<dbReference type="KEGG" id="tng:GSTEN00000659G001"/>